<dbReference type="PANTHER" id="PTHR11614">
    <property type="entry name" value="PHOSPHOLIPASE-RELATED"/>
    <property type="match status" value="1"/>
</dbReference>
<gene>
    <name evidence="2" type="ORF">GCM10009114_29630</name>
</gene>
<dbReference type="EMBL" id="BAAAFD010000009">
    <property type="protein sequence ID" value="GAA0858765.1"/>
    <property type="molecule type" value="Genomic_DNA"/>
</dbReference>
<comment type="caution">
    <text evidence="2">The sequence shown here is derived from an EMBL/GenBank/DDBJ whole genome shotgun (WGS) entry which is preliminary data.</text>
</comment>
<name>A0ABN1LPP4_9ALTE</name>
<dbReference type="InterPro" id="IPR051044">
    <property type="entry name" value="MAG_DAG_Lipase"/>
</dbReference>
<dbReference type="InterPro" id="IPR022742">
    <property type="entry name" value="Hydrolase_4"/>
</dbReference>
<accession>A0ABN1LPP4</accession>
<evidence type="ECO:0000259" key="1">
    <source>
        <dbReference type="Pfam" id="PF12146"/>
    </source>
</evidence>
<dbReference type="Pfam" id="PF12146">
    <property type="entry name" value="Hydrolase_4"/>
    <property type="match status" value="1"/>
</dbReference>
<feature type="domain" description="Serine aminopeptidase S33" evidence="1">
    <location>
        <begin position="57"/>
        <end position="313"/>
    </location>
</feature>
<evidence type="ECO:0000313" key="2">
    <source>
        <dbReference type="EMBL" id="GAA0858765.1"/>
    </source>
</evidence>
<keyword evidence="2" id="KW-0378">Hydrolase</keyword>
<keyword evidence="3" id="KW-1185">Reference proteome</keyword>
<reference evidence="2 3" key="1">
    <citation type="journal article" date="2019" name="Int. J. Syst. Evol. Microbiol.">
        <title>The Global Catalogue of Microorganisms (GCM) 10K type strain sequencing project: providing services to taxonomists for standard genome sequencing and annotation.</title>
        <authorList>
            <consortium name="The Broad Institute Genomics Platform"/>
            <consortium name="The Broad Institute Genome Sequencing Center for Infectious Disease"/>
            <person name="Wu L."/>
            <person name="Ma J."/>
        </authorList>
    </citation>
    <scope>NUCLEOTIDE SEQUENCE [LARGE SCALE GENOMIC DNA]</scope>
    <source>
        <strain evidence="2 3">JCM 15896</strain>
    </source>
</reference>
<dbReference type="Gene3D" id="3.40.50.1820">
    <property type="entry name" value="alpha/beta hydrolase"/>
    <property type="match status" value="1"/>
</dbReference>
<dbReference type="Proteomes" id="UP001500359">
    <property type="component" value="Unassembled WGS sequence"/>
</dbReference>
<sequence length="328" mass="37074">MLAVNEQKSTDQTCDDDLLALRYEQHIVPFWKNNVANGYFSGKGNVQIAYAYAIHPNPIGSIAISSGRIETLLKYKELVFNLFHAGYSVFIHDHRGQGLSGRLTPNSHQGYVDNFNDYVTDFKLFFDKVITPNSQHQPILLSHSMGAAIASLYLLAHPDDFAKCIMSAPMFGIRPALPNWLARIITWMLLVANKVTGSLPWYFLGQGNYLAKPFETNELTSSEARYRLFRSEYTQHPECQLGGVTTKWLAAALAAMRTIDKHAHTITTPILLLQAQNDTVVNNHRQNKVAAKLPNCKMVYLAKAKHELFMEQDEIRDKCLREILAFLS</sequence>
<evidence type="ECO:0000313" key="3">
    <source>
        <dbReference type="Proteomes" id="UP001500359"/>
    </source>
</evidence>
<dbReference type="SUPFAM" id="SSF53474">
    <property type="entry name" value="alpha/beta-Hydrolases"/>
    <property type="match status" value="1"/>
</dbReference>
<dbReference type="InterPro" id="IPR029058">
    <property type="entry name" value="AB_hydrolase_fold"/>
</dbReference>
<organism evidence="2 3">
    <name type="scientific">Aliiglaciecola litoralis</name>
    <dbReference type="NCBI Taxonomy" id="582857"/>
    <lineage>
        <taxon>Bacteria</taxon>
        <taxon>Pseudomonadati</taxon>
        <taxon>Pseudomonadota</taxon>
        <taxon>Gammaproteobacteria</taxon>
        <taxon>Alteromonadales</taxon>
        <taxon>Alteromonadaceae</taxon>
        <taxon>Aliiglaciecola</taxon>
    </lineage>
</organism>
<dbReference type="GO" id="GO:0016787">
    <property type="term" value="F:hydrolase activity"/>
    <property type="evidence" value="ECO:0007669"/>
    <property type="project" value="UniProtKB-KW"/>
</dbReference>
<dbReference type="RefSeq" id="WP_343861335.1">
    <property type="nucleotide sequence ID" value="NZ_BAAAFD010000009.1"/>
</dbReference>
<proteinExistence type="predicted"/>
<protein>
    <submittedName>
        <fullName evidence="2">Alpha/beta fold hydrolase</fullName>
    </submittedName>
</protein>